<dbReference type="InterPro" id="IPR036079">
    <property type="entry name" value="ATPase_csu/dsu_sf"/>
</dbReference>
<dbReference type="EMBL" id="HBUF01029371">
    <property type="protein sequence ID" value="CAG6614111.1"/>
    <property type="molecule type" value="Transcribed_RNA"/>
</dbReference>
<sequence length="105" mass="11778">MNIEIIRNTLYKAYLEAFYDFCKNLGGTTADAMCEILYFEADRRAIIIAINSFGTELTKDDIINEFVLSYFSLKLIGELSSLPSTRLVPNSPRMTGPNCIPSVVN</sequence>
<name>A0A8D8PU72_9HEMI</name>
<dbReference type="SUPFAM" id="SSF103486">
    <property type="entry name" value="V-type ATP synthase subunit C"/>
    <property type="match status" value="1"/>
</dbReference>
<dbReference type="EMBL" id="HBUF01029370">
    <property type="protein sequence ID" value="CAG6614110.1"/>
    <property type="molecule type" value="Transcribed_RNA"/>
</dbReference>
<organism evidence="1">
    <name type="scientific">Cacopsylla melanoneura</name>
    <dbReference type="NCBI Taxonomy" id="428564"/>
    <lineage>
        <taxon>Eukaryota</taxon>
        <taxon>Metazoa</taxon>
        <taxon>Ecdysozoa</taxon>
        <taxon>Arthropoda</taxon>
        <taxon>Hexapoda</taxon>
        <taxon>Insecta</taxon>
        <taxon>Pterygota</taxon>
        <taxon>Neoptera</taxon>
        <taxon>Paraneoptera</taxon>
        <taxon>Hemiptera</taxon>
        <taxon>Sternorrhyncha</taxon>
        <taxon>Psylloidea</taxon>
        <taxon>Psyllidae</taxon>
        <taxon>Psyllinae</taxon>
        <taxon>Cacopsylla</taxon>
    </lineage>
</organism>
<accession>A0A8D8PU72</accession>
<dbReference type="Pfam" id="PF01992">
    <property type="entry name" value="vATP-synt_AC39"/>
    <property type="match status" value="1"/>
</dbReference>
<dbReference type="GO" id="GO:0033179">
    <property type="term" value="C:proton-transporting V-type ATPase, V0 domain"/>
    <property type="evidence" value="ECO:0007669"/>
    <property type="project" value="InterPro"/>
</dbReference>
<evidence type="ECO:0000313" key="1">
    <source>
        <dbReference type="EMBL" id="CAG6614109.1"/>
    </source>
</evidence>
<dbReference type="InterPro" id="IPR016727">
    <property type="entry name" value="ATPase_V0-cplx_dsu"/>
</dbReference>
<protein>
    <submittedName>
        <fullName evidence="1">V-type proton ATPase subunit d</fullName>
    </submittedName>
</protein>
<dbReference type="GO" id="GO:0046961">
    <property type="term" value="F:proton-transporting ATPase activity, rotational mechanism"/>
    <property type="evidence" value="ECO:0007669"/>
    <property type="project" value="InterPro"/>
</dbReference>
<reference evidence="1" key="1">
    <citation type="submission" date="2021-05" db="EMBL/GenBank/DDBJ databases">
        <authorList>
            <person name="Alioto T."/>
            <person name="Alioto T."/>
            <person name="Gomez Garrido J."/>
        </authorList>
    </citation>
    <scope>NUCLEOTIDE SEQUENCE</scope>
</reference>
<dbReference type="PANTHER" id="PTHR11028">
    <property type="entry name" value="VACUOLAR ATP SYNTHASE SUBUNIT AC39"/>
    <property type="match status" value="1"/>
</dbReference>
<dbReference type="InterPro" id="IPR002843">
    <property type="entry name" value="ATPase_V0-cplx_csu/dsu"/>
</dbReference>
<proteinExistence type="predicted"/>
<dbReference type="EMBL" id="HBUF01029369">
    <property type="protein sequence ID" value="CAG6614109.1"/>
    <property type="molecule type" value="Transcribed_RNA"/>
</dbReference>
<dbReference type="AlphaFoldDB" id="A0A8D8PU72"/>